<dbReference type="InterPro" id="IPR036458">
    <property type="entry name" value="Na:dicarbo_symporter_sf"/>
</dbReference>
<dbReference type="GO" id="GO:0005886">
    <property type="term" value="C:plasma membrane"/>
    <property type="evidence" value="ECO:0007669"/>
    <property type="project" value="TreeGrafter"/>
</dbReference>
<dbReference type="GO" id="GO:0015501">
    <property type="term" value="F:glutamate:sodium symporter activity"/>
    <property type="evidence" value="ECO:0007669"/>
    <property type="project" value="TreeGrafter"/>
</dbReference>
<dbReference type="RefSeq" id="XP_031554772.1">
    <property type="nucleotide sequence ID" value="XM_031698912.1"/>
</dbReference>
<dbReference type="GO" id="GO:0005313">
    <property type="term" value="F:L-glutamate transmembrane transporter activity"/>
    <property type="evidence" value="ECO:0007669"/>
    <property type="project" value="TreeGrafter"/>
</dbReference>
<dbReference type="SUPFAM" id="SSF118215">
    <property type="entry name" value="Proton glutamate symport protein"/>
    <property type="match status" value="1"/>
</dbReference>
<keyword evidence="2 6" id="KW-0813">Transport</keyword>
<feature type="transmembrane region" description="Helical" evidence="6">
    <location>
        <begin position="309"/>
        <end position="339"/>
    </location>
</feature>
<comment type="subcellular location">
    <subcellularLocation>
        <location evidence="1 6">Membrane</location>
        <topology evidence="1 6">Multi-pass membrane protein</topology>
    </subcellularLocation>
</comment>
<dbReference type="Pfam" id="PF00375">
    <property type="entry name" value="SDF"/>
    <property type="match status" value="1"/>
</dbReference>
<keyword evidence="5 6" id="KW-0472">Membrane</keyword>
<dbReference type="AlphaFoldDB" id="A0A6P8HQ53"/>
<feature type="transmembrane region" description="Helical" evidence="6">
    <location>
        <begin position="239"/>
        <end position="256"/>
    </location>
</feature>
<name>A0A6P8HQ53_ACTTE</name>
<evidence type="ECO:0000256" key="2">
    <source>
        <dbReference type="ARBA" id="ARBA00022448"/>
    </source>
</evidence>
<evidence type="ECO:0000256" key="3">
    <source>
        <dbReference type="ARBA" id="ARBA00022692"/>
    </source>
</evidence>
<dbReference type="Proteomes" id="UP000515163">
    <property type="component" value="Unplaced"/>
</dbReference>
<dbReference type="Gene3D" id="1.10.3860.10">
    <property type="entry name" value="Sodium:dicarboxylate symporter"/>
    <property type="match status" value="1"/>
</dbReference>
<protein>
    <recommendedName>
        <fullName evidence="6">Amino acid transporter</fullName>
    </recommendedName>
</protein>
<keyword evidence="6" id="KW-0769">Symport</keyword>
<evidence type="ECO:0000256" key="6">
    <source>
        <dbReference type="RuleBase" id="RU361216"/>
    </source>
</evidence>
<evidence type="ECO:0000256" key="1">
    <source>
        <dbReference type="ARBA" id="ARBA00004141"/>
    </source>
</evidence>
<dbReference type="PANTHER" id="PTHR11958:SF63">
    <property type="entry name" value="AMINO ACID TRANSPORTER"/>
    <property type="match status" value="1"/>
</dbReference>
<dbReference type="InterPro" id="IPR050746">
    <property type="entry name" value="DAACS"/>
</dbReference>
<evidence type="ECO:0000313" key="8">
    <source>
        <dbReference type="RefSeq" id="XP_031554772.1"/>
    </source>
</evidence>
<gene>
    <name evidence="8" type="primary">LOC116291702</name>
</gene>
<evidence type="ECO:0000313" key="7">
    <source>
        <dbReference type="Proteomes" id="UP000515163"/>
    </source>
</evidence>
<dbReference type="KEGG" id="aten:116291702"/>
<feature type="transmembrane region" description="Helical" evidence="6">
    <location>
        <begin position="276"/>
        <end position="297"/>
    </location>
</feature>
<dbReference type="FunCoup" id="A0A6P8HQ53">
    <property type="interactions" value="504"/>
</dbReference>
<sequence length="531" mass="57900">MARGRGIQFGGNRCGSCCRVFCGRCRKDVLMILIVLGVIVGFIIGVLANKPVNEIKAPEDRATAIMLIGFIGELFIAMLKMLILPLIMLSMICALCVLDANATGRIGRRTVLYYLSTTLLAVLLGIALVSLIQPGKHRPNQDVTPDKVGPRRNIDSFLDLIRMCFPNNIVEAMMIQKTTKYKTEPGKYTYVNHTIDRSKNNTVTGKTVFSNATTNVTTEKVEIYPPSDTVPSGLTPKPGLNVLGIVVFSIVFGIVLGRLGDRGTPLKLVLEAMNEVIMQMITIVMWLSPIGICSLIAKNLVAMKDIPSSFAALGMFMVTSISALAIHGLILLPLIYFIFTRKNPYKFMFNMRDAIITAFGTDSSSATLPTTMHCCEEKNFVDKRVVRFVLPLGATVNMDGTALYEGISCLWIAQMNGMDLSASEIITTVLTATAAAIGAAGIPSAGLVTMLIVLQAVGLPTDDIALIWSVDWFIDRFRTIVNVMGDAYGSGIVEHLSRDDIMMMDHVAADEGHTLELGERYRSKDPDAENV</sequence>
<feature type="transmembrane region" description="Helical" evidence="6">
    <location>
        <begin position="68"/>
        <end position="98"/>
    </location>
</feature>
<evidence type="ECO:0000256" key="4">
    <source>
        <dbReference type="ARBA" id="ARBA00022989"/>
    </source>
</evidence>
<feature type="transmembrane region" description="Helical" evidence="6">
    <location>
        <begin position="29"/>
        <end position="48"/>
    </location>
</feature>
<dbReference type="GO" id="GO:0015175">
    <property type="term" value="F:neutral L-amino acid transmembrane transporter activity"/>
    <property type="evidence" value="ECO:0007669"/>
    <property type="project" value="TreeGrafter"/>
</dbReference>
<accession>A0A6P8HQ53</accession>
<proteinExistence type="inferred from homology"/>
<dbReference type="InParanoid" id="A0A6P8HQ53"/>
<dbReference type="OrthoDB" id="5877963at2759"/>
<comment type="similarity">
    <text evidence="6">Belongs to the dicarboxylate/amino acid:cation symporter (DAACS) (TC 2.A.23) family.</text>
</comment>
<dbReference type="PRINTS" id="PR00173">
    <property type="entry name" value="EDTRNSPORT"/>
</dbReference>
<keyword evidence="7" id="KW-1185">Reference proteome</keyword>
<keyword evidence="3 6" id="KW-0812">Transmembrane</keyword>
<reference evidence="8" key="1">
    <citation type="submission" date="2025-08" db="UniProtKB">
        <authorList>
            <consortium name="RefSeq"/>
        </authorList>
    </citation>
    <scope>IDENTIFICATION</scope>
    <source>
        <tissue evidence="8">Tentacle</tissue>
    </source>
</reference>
<organism evidence="7 8">
    <name type="scientific">Actinia tenebrosa</name>
    <name type="common">Australian red waratah sea anemone</name>
    <dbReference type="NCBI Taxonomy" id="6105"/>
    <lineage>
        <taxon>Eukaryota</taxon>
        <taxon>Metazoa</taxon>
        <taxon>Cnidaria</taxon>
        <taxon>Anthozoa</taxon>
        <taxon>Hexacorallia</taxon>
        <taxon>Actiniaria</taxon>
        <taxon>Actiniidae</taxon>
        <taxon>Actinia</taxon>
    </lineage>
</organism>
<dbReference type="GeneID" id="116291702"/>
<evidence type="ECO:0000256" key="5">
    <source>
        <dbReference type="ARBA" id="ARBA00023136"/>
    </source>
</evidence>
<dbReference type="PANTHER" id="PTHR11958">
    <property type="entry name" value="SODIUM/DICARBOXYLATE SYMPORTER-RELATED"/>
    <property type="match status" value="1"/>
</dbReference>
<feature type="transmembrane region" description="Helical" evidence="6">
    <location>
        <begin position="110"/>
        <end position="132"/>
    </location>
</feature>
<keyword evidence="4 6" id="KW-1133">Transmembrane helix</keyword>
<dbReference type="InterPro" id="IPR001991">
    <property type="entry name" value="Na-dicarboxylate_symporter"/>
</dbReference>